<evidence type="ECO:0000256" key="7">
    <source>
        <dbReference type="ARBA" id="ARBA00023004"/>
    </source>
</evidence>
<dbReference type="SMART" id="SM00729">
    <property type="entry name" value="Elp3"/>
    <property type="match status" value="1"/>
</dbReference>
<evidence type="ECO:0000256" key="9">
    <source>
        <dbReference type="ARBA" id="ARBA00023186"/>
    </source>
</evidence>
<dbReference type="PROSITE" id="PS51918">
    <property type="entry name" value="RADICAL_SAM"/>
    <property type="match status" value="1"/>
</dbReference>
<dbReference type="EMBL" id="CP000473">
    <property type="protein sequence ID" value="ABJ86867.1"/>
    <property type="molecule type" value="Genomic_DNA"/>
</dbReference>
<dbReference type="Gene3D" id="3.20.20.70">
    <property type="entry name" value="Aldolase class I"/>
    <property type="match status" value="1"/>
</dbReference>
<evidence type="ECO:0000256" key="4">
    <source>
        <dbReference type="ARBA" id="ARBA00022617"/>
    </source>
</evidence>
<dbReference type="SFLD" id="SFLDG01082">
    <property type="entry name" value="B12-binding_domain_containing"/>
    <property type="match status" value="1"/>
</dbReference>
<dbReference type="InterPro" id="IPR010723">
    <property type="entry name" value="HemN_C"/>
</dbReference>
<keyword evidence="10" id="KW-0004">4Fe-4S</keyword>
<comment type="similarity">
    <text evidence="2">Belongs to the anaerobic coproporphyrinogen-III oxidase family. HemW subfamily.</text>
</comment>
<dbReference type="HOGENOM" id="CLU_027579_1_1_0"/>
<dbReference type="FunCoup" id="Q01U03">
    <property type="interactions" value="614"/>
</dbReference>
<dbReference type="PANTHER" id="PTHR13932:SF5">
    <property type="entry name" value="RADICAL S-ADENOSYL METHIONINE DOMAIN-CONTAINING PROTEIN 1, MITOCHONDRIAL"/>
    <property type="match status" value="1"/>
</dbReference>
<dbReference type="InterPro" id="IPR004559">
    <property type="entry name" value="HemW-like"/>
</dbReference>
<dbReference type="GO" id="GO:0046872">
    <property type="term" value="F:metal ion binding"/>
    <property type="evidence" value="ECO:0007669"/>
    <property type="project" value="UniProtKB-UniRule"/>
</dbReference>
<evidence type="ECO:0000313" key="12">
    <source>
        <dbReference type="EMBL" id="ABJ86867.1"/>
    </source>
</evidence>
<comment type="cofactor">
    <cofactor evidence="1">
        <name>[4Fe-4S] cluster</name>
        <dbReference type="ChEBI" id="CHEBI:49883"/>
    </cofactor>
</comment>
<comment type="function">
    <text evidence="10">Probably acts as a heme chaperone, transferring heme to an unknown acceptor. Binds one molecule of heme per monomer, possibly covalently. Binds 1 [4Fe-4S] cluster. The cluster is coordinated with 3 cysteines and an exchangeable S-adenosyl-L-methionine.</text>
</comment>
<dbReference type="NCBIfam" id="TIGR00539">
    <property type="entry name" value="hemN_rel"/>
    <property type="match status" value="1"/>
</dbReference>
<evidence type="ECO:0000256" key="10">
    <source>
        <dbReference type="RuleBase" id="RU364116"/>
    </source>
</evidence>
<dbReference type="STRING" id="234267.Acid_5926"/>
<dbReference type="GO" id="GO:0006779">
    <property type="term" value="P:porphyrin-containing compound biosynthetic process"/>
    <property type="evidence" value="ECO:0007669"/>
    <property type="project" value="InterPro"/>
</dbReference>
<dbReference type="SUPFAM" id="SSF102114">
    <property type="entry name" value="Radical SAM enzymes"/>
    <property type="match status" value="1"/>
</dbReference>
<dbReference type="eggNOG" id="COG0635">
    <property type="taxonomic scope" value="Bacteria"/>
</dbReference>
<dbReference type="SFLD" id="SFLDG01065">
    <property type="entry name" value="anaerobic_coproporphyrinogen-I"/>
    <property type="match status" value="1"/>
</dbReference>
<keyword evidence="8 10" id="KW-0411">Iron-sulfur</keyword>
<dbReference type="SFLD" id="SFLDS00029">
    <property type="entry name" value="Radical_SAM"/>
    <property type="match status" value="1"/>
</dbReference>
<proteinExistence type="inferred from homology"/>
<dbReference type="CDD" id="cd01335">
    <property type="entry name" value="Radical_SAM"/>
    <property type="match status" value="1"/>
</dbReference>
<keyword evidence="7 10" id="KW-0408">Iron</keyword>
<organism evidence="12">
    <name type="scientific">Solibacter usitatus (strain Ellin6076)</name>
    <dbReference type="NCBI Taxonomy" id="234267"/>
    <lineage>
        <taxon>Bacteria</taxon>
        <taxon>Pseudomonadati</taxon>
        <taxon>Acidobacteriota</taxon>
        <taxon>Terriglobia</taxon>
        <taxon>Bryobacterales</taxon>
        <taxon>Solibacteraceae</taxon>
        <taxon>Candidatus Solibacter</taxon>
    </lineage>
</organism>
<sequence>MPGVYVSYPFCAQKCTYCNFASGVFPRDQEAPYLDALAREIRAHQWRWNPDTVYLGGGTPSNLAPVALRGLLDLIPGRPWAEATLEAAPGNITPELARSWSDAGINRVSLGVQSFSEPEIRRSGRKHTAQIVAAEIAALRDAGIRDINIDLIAGLAAQTADSWRESLDWIERLAPEHVSVYMLEIDEDSRLGKELMLGGVRYGALDTPSEDATADFYEYAVERLAGIGIARYEISNFARPGHESRHNLKYWCLEPYVGFGADAHSFDGSTRHQNPESLADYLAGTAQVPDQPHLSDERLFIGLRLSAGVRPDPDEWQRYEAPIHRFLDAGLLETSDGILRLTNRGVLLSNEVFQEFLNI</sequence>
<evidence type="ECO:0000259" key="11">
    <source>
        <dbReference type="PROSITE" id="PS51918"/>
    </source>
</evidence>
<keyword evidence="9 10" id="KW-0143">Chaperone</keyword>
<dbReference type="PANTHER" id="PTHR13932">
    <property type="entry name" value="COPROPORPHYRINIGEN III OXIDASE"/>
    <property type="match status" value="1"/>
</dbReference>
<dbReference type="InterPro" id="IPR058240">
    <property type="entry name" value="rSAM_sf"/>
</dbReference>
<evidence type="ECO:0000256" key="2">
    <source>
        <dbReference type="ARBA" id="ARBA00006100"/>
    </source>
</evidence>
<dbReference type="InterPro" id="IPR006638">
    <property type="entry name" value="Elp3/MiaA/NifB-like_rSAM"/>
</dbReference>
<keyword evidence="6 10" id="KW-0479">Metal-binding</keyword>
<evidence type="ECO:0000256" key="3">
    <source>
        <dbReference type="ARBA" id="ARBA00017228"/>
    </source>
</evidence>
<feature type="domain" description="Radical SAM core" evidence="11">
    <location>
        <begin position="1"/>
        <end position="230"/>
    </location>
</feature>
<dbReference type="AlphaFoldDB" id="Q01U03"/>
<evidence type="ECO:0000256" key="1">
    <source>
        <dbReference type="ARBA" id="ARBA00001966"/>
    </source>
</evidence>
<evidence type="ECO:0000256" key="5">
    <source>
        <dbReference type="ARBA" id="ARBA00022691"/>
    </source>
</evidence>
<keyword evidence="5 10" id="KW-0949">S-adenosyl-L-methionine</keyword>
<accession>Q01U03</accession>
<dbReference type="OrthoDB" id="9808022at2"/>
<dbReference type="GO" id="GO:0005737">
    <property type="term" value="C:cytoplasm"/>
    <property type="evidence" value="ECO:0007669"/>
    <property type="project" value="UniProtKB-SubCell"/>
</dbReference>
<dbReference type="InterPro" id="IPR007197">
    <property type="entry name" value="rSAM"/>
</dbReference>
<dbReference type="SFLD" id="SFLDF00562">
    <property type="entry name" value="HemN-like__clustered_with_heat"/>
    <property type="match status" value="1"/>
</dbReference>
<dbReference type="InterPro" id="IPR013785">
    <property type="entry name" value="Aldolase_TIM"/>
</dbReference>
<name>Q01U03_SOLUE</name>
<dbReference type="Pfam" id="PF04055">
    <property type="entry name" value="Radical_SAM"/>
    <property type="match status" value="1"/>
</dbReference>
<keyword evidence="4 10" id="KW-0349">Heme</keyword>
<protein>
    <recommendedName>
        <fullName evidence="3 10">Heme chaperone HemW</fullName>
    </recommendedName>
</protein>
<comment type="subcellular location">
    <subcellularLocation>
        <location evidence="10">Cytoplasm</location>
    </subcellularLocation>
</comment>
<keyword evidence="10" id="KW-0963">Cytoplasm</keyword>
<evidence type="ECO:0000256" key="8">
    <source>
        <dbReference type="ARBA" id="ARBA00023014"/>
    </source>
</evidence>
<dbReference type="KEGG" id="sus:Acid_5926"/>
<keyword evidence="12" id="KW-0560">Oxidoreductase</keyword>
<dbReference type="Pfam" id="PF06969">
    <property type="entry name" value="HemN_C"/>
    <property type="match status" value="1"/>
</dbReference>
<reference evidence="12" key="1">
    <citation type="submission" date="2006-10" db="EMBL/GenBank/DDBJ databases">
        <title>Complete sequence of Solibacter usitatus Ellin6076.</title>
        <authorList>
            <consortium name="US DOE Joint Genome Institute"/>
            <person name="Copeland A."/>
            <person name="Lucas S."/>
            <person name="Lapidus A."/>
            <person name="Barry K."/>
            <person name="Detter J.C."/>
            <person name="Glavina del Rio T."/>
            <person name="Hammon N."/>
            <person name="Israni S."/>
            <person name="Dalin E."/>
            <person name="Tice H."/>
            <person name="Pitluck S."/>
            <person name="Thompson L.S."/>
            <person name="Brettin T."/>
            <person name="Bruce D."/>
            <person name="Han C."/>
            <person name="Tapia R."/>
            <person name="Gilna P."/>
            <person name="Schmutz J."/>
            <person name="Larimer F."/>
            <person name="Land M."/>
            <person name="Hauser L."/>
            <person name="Kyrpides N."/>
            <person name="Mikhailova N."/>
            <person name="Janssen P.H."/>
            <person name="Kuske C.R."/>
            <person name="Richardson P."/>
        </authorList>
    </citation>
    <scope>NUCLEOTIDE SEQUENCE</scope>
    <source>
        <strain evidence="12">Ellin6076</strain>
    </source>
</reference>
<dbReference type="InParanoid" id="Q01U03"/>
<dbReference type="InterPro" id="IPR034505">
    <property type="entry name" value="Coproporphyrinogen-III_oxidase"/>
</dbReference>
<dbReference type="GO" id="GO:0051539">
    <property type="term" value="F:4 iron, 4 sulfur cluster binding"/>
    <property type="evidence" value="ECO:0007669"/>
    <property type="project" value="UniProtKB-UniRule"/>
</dbReference>
<evidence type="ECO:0000256" key="6">
    <source>
        <dbReference type="ARBA" id="ARBA00022723"/>
    </source>
</evidence>
<dbReference type="GO" id="GO:0004109">
    <property type="term" value="F:coproporphyrinogen oxidase activity"/>
    <property type="evidence" value="ECO:0007669"/>
    <property type="project" value="InterPro"/>
</dbReference>
<gene>
    <name evidence="12" type="ordered locus">Acid_5926</name>
</gene>